<dbReference type="GO" id="GO:0005975">
    <property type="term" value="P:carbohydrate metabolic process"/>
    <property type="evidence" value="ECO:0007669"/>
    <property type="project" value="InterPro"/>
</dbReference>
<dbReference type="Pfam" id="PF17167">
    <property type="entry name" value="Glyco_hydro_94"/>
    <property type="match status" value="1"/>
</dbReference>
<dbReference type="AlphaFoldDB" id="A0A430SCB4"/>
<evidence type="ECO:0000313" key="5">
    <source>
        <dbReference type="Proteomes" id="UP000288051"/>
    </source>
</evidence>
<sequence>ETGDFAALEERVPYYDGGVGTLKAHALNAFEVALSRRSPRGLPLIPGADWNDGLNAVAKKGRGESVWMAHFLYLLLTGWSELPVLDAATRERFQTDAQSLKAATNLHAWDGEWYWRATTDSGRVIGPRNSPQEKTFLNAQTWAALSWLAHLVHARQAHAPPQKY</sequence>
<feature type="non-terminal residue" evidence="4">
    <location>
        <position position="1"/>
    </location>
</feature>
<dbReference type="GO" id="GO:0016757">
    <property type="term" value="F:glycosyltransferase activity"/>
    <property type="evidence" value="ECO:0007669"/>
    <property type="project" value="UniProtKB-KW"/>
</dbReference>
<dbReference type="Gene3D" id="1.50.10.10">
    <property type="match status" value="1"/>
</dbReference>
<keyword evidence="1" id="KW-0328">Glycosyltransferase</keyword>
<gene>
    <name evidence="4" type="ORF">CSW37_09510</name>
</gene>
<dbReference type="InterPro" id="IPR012341">
    <property type="entry name" value="6hp_glycosidase-like_sf"/>
</dbReference>
<dbReference type="InterPro" id="IPR008928">
    <property type="entry name" value="6-hairpin_glycosidase_sf"/>
</dbReference>
<comment type="caution">
    <text evidence="4">The sequence shown here is derived from an EMBL/GenBank/DDBJ whole genome shotgun (WGS) entry which is preliminary data.</text>
</comment>
<evidence type="ECO:0000256" key="1">
    <source>
        <dbReference type="ARBA" id="ARBA00022676"/>
    </source>
</evidence>
<organism evidence="4 5">
    <name type="scientific">Thermus scotoductus</name>
    <dbReference type="NCBI Taxonomy" id="37636"/>
    <lineage>
        <taxon>Bacteria</taxon>
        <taxon>Thermotogati</taxon>
        <taxon>Deinococcota</taxon>
        <taxon>Deinococci</taxon>
        <taxon>Thermales</taxon>
        <taxon>Thermaceae</taxon>
        <taxon>Thermus</taxon>
    </lineage>
</organism>
<evidence type="ECO:0000313" key="4">
    <source>
        <dbReference type="EMBL" id="RTH33957.1"/>
    </source>
</evidence>
<dbReference type="Proteomes" id="UP000288051">
    <property type="component" value="Unassembled WGS sequence"/>
</dbReference>
<dbReference type="PANTHER" id="PTHR37469:SF2">
    <property type="entry name" value="CELLOBIONIC ACID PHOSPHORYLASE"/>
    <property type="match status" value="1"/>
</dbReference>
<feature type="domain" description="Glycosyl hydrolase 94 catalytic" evidence="3">
    <location>
        <begin position="1"/>
        <end position="154"/>
    </location>
</feature>
<dbReference type="SUPFAM" id="SSF48208">
    <property type="entry name" value="Six-hairpin glycosidases"/>
    <property type="match status" value="1"/>
</dbReference>
<reference evidence="4 5" key="1">
    <citation type="journal article" date="2019" name="Extremophiles">
        <title>Biogeography of thermophiles and predominance of Thermus scotoductus in domestic water heaters.</title>
        <authorList>
            <person name="Wilpiszeski R.L."/>
            <person name="Zhang Z."/>
            <person name="House C.H."/>
        </authorList>
    </citation>
    <scope>NUCLEOTIDE SEQUENCE [LARGE SCALE GENOMIC DNA]</scope>
    <source>
        <strain evidence="4 5">24_S24</strain>
    </source>
</reference>
<dbReference type="PANTHER" id="PTHR37469">
    <property type="entry name" value="CELLOBIONIC ACID PHOSPHORYLASE-RELATED"/>
    <property type="match status" value="1"/>
</dbReference>
<name>A0A430SCB4_THESC</name>
<evidence type="ECO:0000259" key="3">
    <source>
        <dbReference type="Pfam" id="PF17167"/>
    </source>
</evidence>
<dbReference type="EMBL" id="PELZ01000363">
    <property type="protein sequence ID" value="RTH33957.1"/>
    <property type="molecule type" value="Genomic_DNA"/>
</dbReference>
<dbReference type="InterPro" id="IPR052047">
    <property type="entry name" value="GH94_Enzymes"/>
</dbReference>
<feature type="non-terminal residue" evidence="4">
    <location>
        <position position="164"/>
    </location>
</feature>
<accession>A0A430SCB4</accession>
<proteinExistence type="predicted"/>
<keyword evidence="2 4" id="KW-0808">Transferase</keyword>
<evidence type="ECO:0000256" key="2">
    <source>
        <dbReference type="ARBA" id="ARBA00022679"/>
    </source>
</evidence>
<protein>
    <submittedName>
        <fullName evidence="4">Glycosyl transferase family 36</fullName>
    </submittedName>
</protein>
<dbReference type="InterPro" id="IPR033432">
    <property type="entry name" value="GH94_catalytic"/>
</dbReference>